<dbReference type="Gene3D" id="2.20.25.90">
    <property type="entry name" value="ADC-like domains"/>
    <property type="match status" value="1"/>
</dbReference>
<keyword evidence="8" id="KW-0560">Oxidoreductase</keyword>
<proteinExistence type="inferred from homology"/>
<dbReference type="Gene3D" id="3.40.50.740">
    <property type="match status" value="2"/>
</dbReference>
<dbReference type="SMART" id="SM00926">
    <property type="entry name" value="Molybdop_Fe4S4"/>
    <property type="match status" value="1"/>
</dbReference>
<sequence>MANNNDGGVSRRDFLKTGALVGCGALVASQLDFARGLIARVEAGELTQFEAYELMKAENSIYTVCLNCNTGCGIKVKIMDGVAVKVDGNPYNPWTLHPHFDMKEDLAKAAKTDGAICPKGQAGHQGAYDPYRIRKVLKRAGKRGEGKWQTISFDQAVDEIVNGGLLFGHVAGEERRQVAGLKELFALRDPKVFEEMGKDVAAIRKKKTPEEKAKAVAEFKLKHAANLDKLIDPDHPDFGPKNNQFVYFWGRKKGGRSDFSKRFTEAFGTVNTHGHTTVCQGSLYFACKAMSEQYAGAEFKDGQKFYWQPDTENSEYILFVGSNLFDGNYGPPNRTPRMTQRLVEGKLKITVLDPRCTKLAAKSGGNWVPILPGTDAAFAMGMTRWILENRRFDAKYLANANKAAAAADKESTWSNGSWLVKLDKDGKPGAFLRAHEIGLREKETRKDKEGKEFSFEYLVAMKDGNPVAFDPNDEKEAVEGELFVTAELKDKEGKPLKVKSSLQIMLETAREKTITEYAKICGIEPKVIEETAREFTSHGKKAGVDVHRGPAQHTNGFYTIASLMNLNLLIGNFDWKGGMIAPSTYNTDGTKTDKQPFSFKKITPKNPKAFGLSIIRHDAKYEESTLFAGKESYPAKRNWWPLASDVYEEILPSMADAYPYPVKALFSYMGAPSYALPAGQAMIEALVNLERIPLYFASDITIGSTTMYADYIFPDLHFLERWEMQGSHPNMPVKVQPIRQPAIASPNEEVVVFGEKQPISYETLWLALAEKLGLPGFGPNGFGEGQPLSRPDDLYVRMVANVAADGKEPVPDADPAEVELFLKARRHLPRSVFDPARWEKAAGPAWRKVVYLLNRGGRFDTQGNTYKGDQVANKYGKLINLYQEKTWKVKDAFTGKHFLGMAKYVPVADTLDRAPVEQSRGYDLHLITQRDILMTKSRTIANEYLTTLMPENGIVISTVDAKRLGLREGDRVKVVSATNPEGVWDLKNGTRKPMTGKVRITETIRPGIVTFTLGHGMWATGADDVTIDGKLIKGDPRRRGGIHANAAMWIDPHLKNTCMIDKVGGSVSFYDTKVRLVKL</sequence>
<feature type="domain" description="4Fe-4S Mo/W bis-MGD-type" evidence="11">
    <location>
        <begin position="58"/>
        <end position="131"/>
    </location>
</feature>
<dbReference type="Pfam" id="PF01568">
    <property type="entry name" value="Molydop_binding"/>
    <property type="match status" value="1"/>
</dbReference>
<dbReference type="PANTHER" id="PTHR43742">
    <property type="entry name" value="TRIMETHYLAMINE-N-OXIDE REDUCTASE"/>
    <property type="match status" value="1"/>
</dbReference>
<evidence type="ECO:0000313" key="12">
    <source>
        <dbReference type="EMBL" id="HEN41559.1"/>
    </source>
</evidence>
<comment type="subunit">
    <text evidence="3">Heterodimer of a large and a small subunit.</text>
</comment>
<evidence type="ECO:0000256" key="4">
    <source>
        <dbReference type="ARBA" id="ARBA00022485"/>
    </source>
</evidence>
<evidence type="ECO:0000256" key="6">
    <source>
        <dbReference type="ARBA" id="ARBA00022723"/>
    </source>
</evidence>
<evidence type="ECO:0000256" key="1">
    <source>
        <dbReference type="ARBA" id="ARBA00004196"/>
    </source>
</evidence>
<keyword evidence="9" id="KW-0408">Iron</keyword>
<accession>A0A831XDJ2</accession>
<dbReference type="GO" id="GO:0030313">
    <property type="term" value="C:cell envelope"/>
    <property type="evidence" value="ECO:0007669"/>
    <property type="project" value="UniProtKB-SubCell"/>
</dbReference>
<keyword evidence="7" id="KW-0732">Signal</keyword>
<dbReference type="GO" id="GO:0043546">
    <property type="term" value="F:molybdopterin cofactor binding"/>
    <property type="evidence" value="ECO:0007669"/>
    <property type="project" value="InterPro"/>
</dbReference>
<dbReference type="InterPro" id="IPR006657">
    <property type="entry name" value="MoPterin_dinucl-bd_dom"/>
</dbReference>
<dbReference type="SUPFAM" id="SSF53706">
    <property type="entry name" value="Formate dehydrogenase/DMSO reductase, domains 1-3"/>
    <property type="match status" value="1"/>
</dbReference>
<dbReference type="InterPro" id="IPR050612">
    <property type="entry name" value="Prok_Mopterin_Oxidored"/>
</dbReference>
<evidence type="ECO:0000256" key="5">
    <source>
        <dbReference type="ARBA" id="ARBA00022505"/>
    </source>
</evidence>
<comment type="similarity">
    <text evidence="2">Belongs to the prokaryotic molybdopterin-containing oxidoreductase family.</text>
</comment>
<dbReference type="InterPro" id="IPR037946">
    <property type="entry name" value="MopB_CT_Tetrathionate"/>
</dbReference>
<dbReference type="Pfam" id="PF04879">
    <property type="entry name" value="Molybdop_Fe4S4"/>
    <property type="match status" value="1"/>
</dbReference>
<organism evidence="12">
    <name type="scientific">Geobacter metallireducens</name>
    <dbReference type="NCBI Taxonomy" id="28232"/>
    <lineage>
        <taxon>Bacteria</taxon>
        <taxon>Pseudomonadati</taxon>
        <taxon>Thermodesulfobacteriota</taxon>
        <taxon>Desulfuromonadia</taxon>
        <taxon>Geobacterales</taxon>
        <taxon>Geobacteraceae</taxon>
        <taxon>Geobacter</taxon>
    </lineage>
</organism>
<dbReference type="Gene3D" id="2.40.40.20">
    <property type="match status" value="1"/>
</dbReference>
<protein>
    <submittedName>
        <fullName evidence="12">Twin-arginine translocation signal domain-containing protein</fullName>
    </submittedName>
</protein>
<evidence type="ECO:0000256" key="8">
    <source>
        <dbReference type="ARBA" id="ARBA00023002"/>
    </source>
</evidence>
<dbReference type="NCBIfam" id="TIGR01409">
    <property type="entry name" value="TAT_signal_seq"/>
    <property type="match status" value="1"/>
</dbReference>
<gene>
    <name evidence="12" type="ORF">ENQ87_04150</name>
</gene>
<dbReference type="InterPro" id="IPR019546">
    <property type="entry name" value="TAT_signal_bac_arc"/>
</dbReference>
<evidence type="ECO:0000256" key="2">
    <source>
        <dbReference type="ARBA" id="ARBA00010312"/>
    </source>
</evidence>
<dbReference type="Gene3D" id="3.40.228.10">
    <property type="entry name" value="Dimethylsulfoxide Reductase, domain 2"/>
    <property type="match status" value="1"/>
</dbReference>
<reference evidence="12" key="1">
    <citation type="journal article" date="2020" name="mSystems">
        <title>Genome- and Community-Level Interaction Insights into Carbon Utilization and Element Cycling Functions of Hydrothermarchaeota in Hydrothermal Sediment.</title>
        <authorList>
            <person name="Zhou Z."/>
            <person name="Liu Y."/>
            <person name="Xu W."/>
            <person name="Pan J."/>
            <person name="Luo Z.H."/>
            <person name="Li M."/>
        </authorList>
    </citation>
    <scope>NUCLEOTIDE SEQUENCE [LARGE SCALE GENOMIC DNA]</scope>
    <source>
        <strain evidence="12">SpSt-349</strain>
    </source>
</reference>
<dbReference type="EMBL" id="DSOV01000012">
    <property type="protein sequence ID" value="HEN41559.1"/>
    <property type="molecule type" value="Genomic_DNA"/>
</dbReference>
<dbReference type="InterPro" id="IPR006963">
    <property type="entry name" value="Mopterin_OxRdtase_4Fe-4S_dom"/>
</dbReference>
<dbReference type="InterPro" id="IPR009010">
    <property type="entry name" value="Asp_de-COase-like_dom_sf"/>
</dbReference>
<dbReference type="GO" id="GO:0016491">
    <property type="term" value="F:oxidoreductase activity"/>
    <property type="evidence" value="ECO:0007669"/>
    <property type="project" value="UniProtKB-KW"/>
</dbReference>
<dbReference type="PROSITE" id="PS51318">
    <property type="entry name" value="TAT"/>
    <property type="match status" value="1"/>
</dbReference>
<dbReference type="InterPro" id="IPR006656">
    <property type="entry name" value="Mopterin_OxRdtase"/>
</dbReference>
<dbReference type="InterPro" id="IPR006311">
    <property type="entry name" value="TAT_signal"/>
</dbReference>
<dbReference type="PANTHER" id="PTHR43742:SF9">
    <property type="entry name" value="TETRATHIONATE REDUCTASE SUBUNIT A"/>
    <property type="match status" value="1"/>
</dbReference>
<dbReference type="CDD" id="cd02780">
    <property type="entry name" value="MopB_CT_Tetrathionate_Arsenate-R"/>
    <property type="match status" value="1"/>
</dbReference>
<name>A0A831XDJ2_GEOME</name>
<dbReference type="AlphaFoldDB" id="A0A831XDJ2"/>
<keyword evidence="5" id="KW-0500">Molybdenum</keyword>
<comment type="caution">
    <text evidence="12">The sequence shown here is derived from an EMBL/GenBank/DDBJ whole genome shotgun (WGS) entry which is preliminary data.</text>
</comment>
<dbReference type="GO" id="GO:0051539">
    <property type="term" value="F:4 iron, 4 sulfur cluster binding"/>
    <property type="evidence" value="ECO:0007669"/>
    <property type="project" value="UniProtKB-KW"/>
</dbReference>
<comment type="subcellular location">
    <subcellularLocation>
        <location evidence="1">Cell envelope</location>
    </subcellularLocation>
</comment>
<dbReference type="SUPFAM" id="SSF50692">
    <property type="entry name" value="ADC-like"/>
    <property type="match status" value="1"/>
</dbReference>
<keyword evidence="6" id="KW-0479">Metal-binding</keyword>
<evidence type="ECO:0000256" key="7">
    <source>
        <dbReference type="ARBA" id="ARBA00022729"/>
    </source>
</evidence>
<dbReference type="Pfam" id="PF00384">
    <property type="entry name" value="Molybdopterin"/>
    <property type="match status" value="1"/>
</dbReference>
<keyword evidence="4" id="KW-0004">4Fe-4S</keyword>
<dbReference type="GO" id="GO:0046872">
    <property type="term" value="F:metal ion binding"/>
    <property type="evidence" value="ECO:0007669"/>
    <property type="project" value="UniProtKB-KW"/>
</dbReference>
<dbReference type="PROSITE" id="PS51669">
    <property type="entry name" value="4FE4S_MOW_BIS_MGD"/>
    <property type="match status" value="1"/>
</dbReference>
<evidence type="ECO:0000256" key="9">
    <source>
        <dbReference type="ARBA" id="ARBA00023004"/>
    </source>
</evidence>
<evidence type="ECO:0000256" key="3">
    <source>
        <dbReference type="ARBA" id="ARBA00011771"/>
    </source>
</evidence>
<keyword evidence="10" id="KW-0411">Iron-sulfur</keyword>
<evidence type="ECO:0000259" key="11">
    <source>
        <dbReference type="PROSITE" id="PS51669"/>
    </source>
</evidence>
<evidence type="ECO:0000256" key="10">
    <source>
        <dbReference type="ARBA" id="ARBA00023014"/>
    </source>
</evidence>